<evidence type="ECO:0000313" key="1">
    <source>
        <dbReference type="EMBL" id="KAG6377638.1"/>
    </source>
</evidence>
<sequence>MPWVVFRDTLLSPERTATHWQNWTMIRSIDCIPGGINYTIEHSNDHSLYGLAGEDQEAYESSLTILTSSVPIWPPVPSLRIAGNKANLVSLLDSIAAARGWPRPRMTRLTVDQLLLMDTVLK</sequence>
<dbReference type="OrthoDB" id="3270899at2759"/>
<dbReference type="AlphaFoldDB" id="A0A8I2YVG1"/>
<comment type="caution">
    <text evidence="1">The sequence shown here is derived from an EMBL/GenBank/DDBJ whole genome shotgun (WGS) entry which is preliminary data.</text>
</comment>
<accession>A0A8I2YVG1</accession>
<reference evidence="1" key="1">
    <citation type="submission" date="2021-03" db="EMBL/GenBank/DDBJ databases">
        <title>Evolutionary innovations through gain and loss of genes in the ectomycorrhizal Boletales.</title>
        <authorList>
            <person name="Wu G."/>
            <person name="Miyauchi S."/>
            <person name="Morin E."/>
            <person name="Yang Z.-L."/>
            <person name="Xu J."/>
            <person name="Martin F.M."/>
        </authorList>
    </citation>
    <scope>NUCLEOTIDE SEQUENCE</scope>
    <source>
        <strain evidence="1">BR01</strain>
    </source>
</reference>
<evidence type="ECO:0000313" key="2">
    <source>
        <dbReference type="Proteomes" id="UP000683000"/>
    </source>
</evidence>
<protein>
    <submittedName>
        <fullName evidence="1">Uncharacterized protein</fullName>
    </submittedName>
</protein>
<name>A0A8I2YVG1_9AGAM</name>
<organism evidence="1 2">
    <name type="scientific">Boletus reticuloceps</name>
    <dbReference type="NCBI Taxonomy" id="495285"/>
    <lineage>
        <taxon>Eukaryota</taxon>
        <taxon>Fungi</taxon>
        <taxon>Dikarya</taxon>
        <taxon>Basidiomycota</taxon>
        <taxon>Agaricomycotina</taxon>
        <taxon>Agaricomycetes</taxon>
        <taxon>Agaricomycetidae</taxon>
        <taxon>Boletales</taxon>
        <taxon>Boletineae</taxon>
        <taxon>Boletaceae</taxon>
        <taxon>Boletoideae</taxon>
        <taxon>Boletus</taxon>
    </lineage>
</organism>
<proteinExistence type="predicted"/>
<gene>
    <name evidence="1" type="ORF">JVT61DRAFT_14390</name>
</gene>
<dbReference type="EMBL" id="JAGFBS010000008">
    <property type="protein sequence ID" value="KAG6377638.1"/>
    <property type="molecule type" value="Genomic_DNA"/>
</dbReference>
<keyword evidence="2" id="KW-1185">Reference proteome</keyword>
<dbReference type="Proteomes" id="UP000683000">
    <property type="component" value="Unassembled WGS sequence"/>
</dbReference>